<dbReference type="PANTHER" id="PTHR33676">
    <property type="entry name" value="COLD REGULATED PROTEIN 27"/>
    <property type="match status" value="1"/>
</dbReference>
<dbReference type="InterPro" id="IPR044678">
    <property type="entry name" value="COR27/28"/>
</dbReference>
<dbReference type="AlphaFoldDB" id="A0AAD8KFS1"/>
<dbReference type="GO" id="GO:0009409">
    <property type="term" value="P:response to cold"/>
    <property type="evidence" value="ECO:0007669"/>
    <property type="project" value="InterPro"/>
</dbReference>
<evidence type="ECO:0000313" key="2">
    <source>
        <dbReference type="Proteomes" id="UP001229421"/>
    </source>
</evidence>
<dbReference type="GO" id="GO:0042752">
    <property type="term" value="P:regulation of circadian rhythm"/>
    <property type="evidence" value="ECO:0007669"/>
    <property type="project" value="InterPro"/>
</dbReference>
<protein>
    <submittedName>
        <fullName evidence="1">Uncharacterized protein</fullName>
    </submittedName>
</protein>
<name>A0AAD8KFS1_TARER</name>
<dbReference type="PANTHER" id="PTHR33676:SF3">
    <property type="entry name" value="COLD-REGULATED PROTEIN 27"/>
    <property type="match status" value="1"/>
</dbReference>
<dbReference type="EMBL" id="JAUHHV010000006">
    <property type="protein sequence ID" value="KAK1422212.1"/>
    <property type="molecule type" value="Genomic_DNA"/>
</dbReference>
<proteinExistence type="predicted"/>
<organism evidence="1 2">
    <name type="scientific">Tagetes erecta</name>
    <name type="common">African marigold</name>
    <dbReference type="NCBI Taxonomy" id="13708"/>
    <lineage>
        <taxon>Eukaryota</taxon>
        <taxon>Viridiplantae</taxon>
        <taxon>Streptophyta</taxon>
        <taxon>Embryophyta</taxon>
        <taxon>Tracheophyta</taxon>
        <taxon>Spermatophyta</taxon>
        <taxon>Magnoliopsida</taxon>
        <taxon>eudicotyledons</taxon>
        <taxon>Gunneridae</taxon>
        <taxon>Pentapetalae</taxon>
        <taxon>asterids</taxon>
        <taxon>campanulids</taxon>
        <taxon>Asterales</taxon>
        <taxon>Asteraceae</taxon>
        <taxon>Asteroideae</taxon>
        <taxon>Heliantheae alliance</taxon>
        <taxon>Tageteae</taxon>
        <taxon>Tagetes</taxon>
    </lineage>
</organism>
<gene>
    <name evidence="1" type="ORF">QVD17_25173</name>
</gene>
<sequence>MEDIVSSPETTTAATVTVILTCSVASEMTGNDASVSDFVEQEESSVMDSQENKSTKWTNEKHSLYLKSIEASFVDQLYHSLDMQSCQTQSTNSSDAISTWKNHHDDVHNSSGKFKVLQRGRWSKKSFKKQDSHVKDADIPHFSPGNPWIQHFRNGSLKRLGSTAIPAAQYDIPDSQMDQEPGCSNSIDQHDTVAEVIDQNFVEDTSCSRKRAKTANIDRVVPYFTSAANAIPNSYVFPKQ</sequence>
<evidence type="ECO:0000313" key="1">
    <source>
        <dbReference type="EMBL" id="KAK1422212.1"/>
    </source>
</evidence>
<comment type="caution">
    <text evidence="1">The sequence shown here is derived from an EMBL/GenBank/DDBJ whole genome shotgun (WGS) entry which is preliminary data.</text>
</comment>
<accession>A0AAD8KFS1</accession>
<dbReference type="Proteomes" id="UP001229421">
    <property type="component" value="Unassembled WGS sequence"/>
</dbReference>
<keyword evidence="2" id="KW-1185">Reference proteome</keyword>
<reference evidence="1" key="1">
    <citation type="journal article" date="2023" name="bioRxiv">
        <title>Improved chromosome-level genome assembly for marigold (Tagetes erecta).</title>
        <authorList>
            <person name="Jiang F."/>
            <person name="Yuan L."/>
            <person name="Wang S."/>
            <person name="Wang H."/>
            <person name="Xu D."/>
            <person name="Wang A."/>
            <person name="Fan W."/>
        </authorList>
    </citation>
    <scope>NUCLEOTIDE SEQUENCE</scope>
    <source>
        <strain evidence="1">WSJ</strain>
        <tissue evidence="1">Leaf</tissue>
    </source>
</reference>